<name>A0A0W8F2J6_9ZZZZ</name>
<accession>A0A0W8F2J6</accession>
<protein>
    <submittedName>
        <fullName evidence="2">Uncharacterized protein</fullName>
    </submittedName>
</protein>
<evidence type="ECO:0000256" key="1">
    <source>
        <dbReference type="SAM" id="MobiDB-lite"/>
    </source>
</evidence>
<dbReference type="EMBL" id="LNQE01001584">
    <property type="protein sequence ID" value="KUG15130.1"/>
    <property type="molecule type" value="Genomic_DNA"/>
</dbReference>
<feature type="region of interest" description="Disordered" evidence="1">
    <location>
        <begin position="34"/>
        <end position="59"/>
    </location>
</feature>
<proteinExistence type="predicted"/>
<evidence type="ECO:0000313" key="2">
    <source>
        <dbReference type="EMBL" id="KUG15130.1"/>
    </source>
</evidence>
<organism evidence="2">
    <name type="scientific">hydrocarbon metagenome</name>
    <dbReference type="NCBI Taxonomy" id="938273"/>
    <lineage>
        <taxon>unclassified sequences</taxon>
        <taxon>metagenomes</taxon>
        <taxon>ecological metagenomes</taxon>
    </lineage>
</organism>
<dbReference type="AlphaFoldDB" id="A0A0W8F2J6"/>
<gene>
    <name evidence="2" type="ORF">ASZ90_015215</name>
</gene>
<comment type="caution">
    <text evidence="2">The sequence shown here is derived from an EMBL/GenBank/DDBJ whole genome shotgun (WGS) entry which is preliminary data.</text>
</comment>
<reference evidence="2" key="1">
    <citation type="journal article" date="2015" name="Proc. Natl. Acad. Sci. U.S.A.">
        <title>Networks of energetic and metabolic interactions define dynamics in microbial communities.</title>
        <authorList>
            <person name="Embree M."/>
            <person name="Liu J.K."/>
            <person name="Al-Bassam M.M."/>
            <person name="Zengler K."/>
        </authorList>
    </citation>
    <scope>NUCLEOTIDE SEQUENCE</scope>
</reference>
<sequence>MRHGAYKVHFAHPDGVIGPTSHRQLYRNRTGIISHAMDGGSDHIRMPDRTSPGSRMHLS</sequence>